<evidence type="ECO:0000256" key="6">
    <source>
        <dbReference type="SAM" id="Coils"/>
    </source>
</evidence>
<proteinExistence type="predicted"/>
<evidence type="ECO:0000256" key="2">
    <source>
        <dbReference type="ARBA" id="ARBA00022723"/>
    </source>
</evidence>
<dbReference type="InterPro" id="IPR001138">
    <property type="entry name" value="Zn2Cys6_DnaBD"/>
</dbReference>
<evidence type="ECO:0000256" key="4">
    <source>
        <dbReference type="ARBA" id="ARBA00023163"/>
    </source>
</evidence>
<evidence type="ECO:0000256" key="1">
    <source>
        <dbReference type="ARBA" id="ARBA00004123"/>
    </source>
</evidence>
<dbReference type="PROSITE" id="PS00463">
    <property type="entry name" value="ZN2_CY6_FUNGAL_1"/>
    <property type="match status" value="1"/>
</dbReference>
<dbReference type="InterPro" id="IPR036864">
    <property type="entry name" value="Zn2-C6_fun-type_DNA-bd_sf"/>
</dbReference>
<keyword evidence="4" id="KW-0804">Transcription</keyword>
<dbReference type="EMBL" id="JARKIF010000010">
    <property type="protein sequence ID" value="KAJ7628825.1"/>
    <property type="molecule type" value="Genomic_DNA"/>
</dbReference>
<keyword evidence="2" id="KW-0479">Metal-binding</keyword>
<dbReference type="SMART" id="SM00066">
    <property type="entry name" value="GAL4"/>
    <property type="match status" value="1"/>
</dbReference>
<dbReference type="CDD" id="cd00067">
    <property type="entry name" value="GAL4"/>
    <property type="match status" value="1"/>
</dbReference>
<sequence length="605" mass="66024">MLTERIPGLDVASKARKPRTRMLGRGKACFSCRHLKIKCDGLRPICGPCTRGGKDDTCEFPDTNSRTTELVNTVQDLQQRIKELEAGMEQASLVDPFSTPSSMSSMSMFSSRSSPQSDPGDVFLGDEEPPLFVIEMLLEAFLPHAAQFGFFLHIEHFRQSAILPLPFGDVRRPTPALLSAVYLWGAHFAQSQSAMASEPAFLKRAREYLSTEVSESPNIIQTIQAQVLFAVYMIRSKRFVDAEFHASGAMTLALGAHLHQIRVAHPDQPAPLLGSSLLEGHLHHPRSAVEEGERIRGFWTAVGVQVTLYMSLCGTGNPPMLDSPNLEIFTPWPMDIADYEAQDEAGEWPPPVYEAPQQTLSAFLTGEPPVGGSLATFASQGQVLLHRALRLGAKWSPNLGPAELASYTDSYHWLDERIDRFWATLPPMRALQGPDDDMGRTLVLLHATTAAASVKLHRVPASVNAEARVRCLSAARTQIACLEAAAGAVMPPMAGSIGVLANRVLMDEVKLAQAFRCEWSSSLGVPPPPPSQEEVALTADLRRGVEVMRGIAGGTALQEYQLGMLKTQYEDLLLSNLSAPIQNPGINKEMFAFTTATRALCPAFT</sequence>
<dbReference type="PROSITE" id="PS50048">
    <property type="entry name" value="ZN2_CY6_FUNGAL_2"/>
    <property type="match status" value="1"/>
</dbReference>
<reference evidence="8" key="1">
    <citation type="submission" date="2023-03" db="EMBL/GenBank/DDBJ databases">
        <title>Massive genome expansion in bonnet fungi (Mycena s.s.) driven by repeated elements and novel gene families across ecological guilds.</title>
        <authorList>
            <consortium name="Lawrence Berkeley National Laboratory"/>
            <person name="Harder C.B."/>
            <person name="Miyauchi S."/>
            <person name="Viragh M."/>
            <person name="Kuo A."/>
            <person name="Thoen E."/>
            <person name="Andreopoulos B."/>
            <person name="Lu D."/>
            <person name="Skrede I."/>
            <person name="Drula E."/>
            <person name="Henrissat B."/>
            <person name="Morin E."/>
            <person name="Kohler A."/>
            <person name="Barry K."/>
            <person name="LaButti K."/>
            <person name="Morin E."/>
            <person name="Salamov A."/>
            <person name="Lipzen A."/>
            <person name="Mereny Z."/>
            <person name="Hegedus B."/>
            <person name="Baldrian P."/>
            <person name="Stursova M."/>
            <person name="Weitz H."/>
            <person name="Taylor A."/>
            <person name="Grigoriev I.V."/>
            <person name="Nagy L.G."/>
            <person name="Martin F."/>
            <person name="Kauserud H."/>
        </authorList>
    </citation>
    <scope>NUCLEOTIDE SEQUENCE</scope>
    <source>
        <strain evidence="8">9284</strain>
    </source>
</reference>
<dbReference type="GO" id="GO:0008270">
    <property type="term" value="F:zinc ion binding"/>
    <property type="evidence" value="ECO:0007669"/>
    <property type="project" value="InterPro"/>
</dbReference>
<gene>
    <name evidence="8" type="ORF">FB45DRAFT_919326</name>
</gene>
<dbReference type="Pfam" id="PF04082">
    <property type="entry name" value="Fungal_trans"/>
    <property type="match status" value="1"/>
</dbReference>
<protein>
    <recommendedName>
        <fullName evidence="7">Zn(2)-C6 fungal-type domain-containing protein</fullName>
    </recommendedName>
</protein>
<dbReference type="GO" id="GO:0003677">
    <property type="term" value="F:DNA binding"/>
    <property type="evidence" value="ECO:0007669"/>
    <property type="project" value="InterPro"/>
</dbReference>
<dbReference type="Gene3D" id="4.10.240.10">
    <property type="entry name" value="Zn(2)-C6 fungal-type DNA-binding domain"/>
    <property type="match status" value="1"/>
</dbReference>
<dbReference type="Pfam" id="PF00172">
    <property type="entry name" value="Zn_clus"/>
    <property type="match status" value="1"/>
</dbReference>
<evidence type="ECO:0000313" key="8">
    <source>
        <dbReference type="EMBL" id="KAJ7628825.1"/>
    </source>
</evidence>
<dbReference type="PANTHER" id="PTHR47338">
    <property type="entry name" value="ZN(II)2CYS6 TRANSCRIPTION FACTOR (EUROFUNG)-RELATED"/>
    <property type="match status" value="1"/>
</dbReference>
<keyword evidence="3" id="KW-0805">Transcription regulation</keyword>
<name>A0AAD7BRY4_9AGAR</name>
<dbReference type="Proteomes" id="UP001221142">
    <property type="component" value="Unassembled WGS sequence"/>
</dbReference>
<comment type="caution">
    <text evidence="8">The sequence shown here is derived from an EMBL/GenBank/DDBJ whole genome shotgun (WGS) entry which is preliminary data.</text>
</comment>
<evidence type="ECO:0000313" key="9">
    <source>
        <dbReference type="Proteomes" id="UP001221142"/>
    </source>
</evidence>
<feature type="coiled-coil region" evidence="6">
    <location>
        <begin position="67"/>
        <end position="94"/>
    </location>
</feature>
<dbReference type="GO" id="GO:0000981">
    <property type="term" value="F:DNA-binding transcription factor activity, RNA polymerase II-specific"/>
    <property type="evidence" value="ECO:0007669"/>
    <property type="project" value="InterPro"/>
</dbReference>
<accession>A0AAD7BRY4</accession>
<dbReference type="GO" id="GO:0005634">
    <property type="term" value="C:nucleus"/>
    <property type="evidence" value="ECO:0007669"/>
    <property type="project" value="UniProtKB-SubCell"/>
</dbReference>
<feature type="domain" description="Zn(2)-C6 fungal-type" evidence="7">
    <location>
        <begin position="28"/>
        <end position="60"/>
    </location>
</feature>
<organism evidence="8 9">
    <name type="scientific">Roridomyces roridus</name>
    <dbReference type="NCBI Taxonomy" id="1738132"/>
    <lineage>
        <taxon>Eukaryota</taxon>
        <taxon>Fungi</taxon>
        <taxon>Dikarya</taxon>
        <taxon>Basidiomycota</taxon>
        <taxon>Agaricomycotina</taxon>
        <taxon>Agaricomycetes</taxon>
        <taxon>Agaricomycetidae</taxon>
        <taxon>Agaricales</taxon>
        <taxon>Marasmiineae</taxon>
        <taxon>Mycenaceae</taxon>
        <taxon>Roridomyces</taxon>
    </lineage>
</organism>
<dbReference type="InterPro" id="IPR050815">
    <property type="entry name" value="TF_fung"/>
</dbReference>
<dbReference type="InterPro" id="IPR007219">
    <property type="entry name" value="XnlR_reg_dom"/>
</dbReference>
<keyword evidence="5" id="KW-0539">Nucleus</keyword>
<evidence type="ECO:0000256" key="3">
    <source>
        <dbReference type="ARBA" id="ARBA00023015"/>
    </source>
</evidence>
<keyword evidence="6" id="KW-0175">Coiled coil</keyword>
<dbReference type="PANTHER" id="PTHR47338:SF29">
    <property type="entry name" value="ZN(2)-C6 FUNGAL-TYPE DOMAIN-CONTAINING PROTEIN"/>
    <property type="match status" value="1"/>
</dbReference>
<dbReference type="GO" id="GO:0006351">
    <property type="term" value="P:DNA-templated transcription"/>
    <property type="evidence" value="ECO:0007669"/>
    <property type="project" value="InterPro"/>
</dbReference>
<evidence type="ECO:0000259" key="7">
    <source>
        <dbReference type="PROSITE" id="PS50048"/>
    </source>
</evidence>
<evidence type="ECO:0000256" key="5">
    <source>
        <dbReference type="ARBA" id="ARBA00023242"/>
    </source>
</evidence>
<dbReference type="SUPFAM" id="SSF57701">
    <property type="entry name" value="Zn2/Cys6 DNA-binding domain"/>
    <property type="match status" value="1"/>
</dbReference>
<comment type="subcellular location">
    <subcellularLocation>
        <location evidence="1">Nucleus</location>
    </subcellularLocation>
</comment>
<dbReference type="CDD" id="cd12148">
    <property type="entry name" value="fungal_TF_MHR"/>
    <property type="match status" value="1"/>
</dbReference>
<keyword evidence="9" id="KW-1185">Reference proteome</keyword>
<dbReference type="AlphaFoldDB" id="A0AAD7BRY4"/>